<dbReference type="GO" id="GO:0004467">
    <property type="term" value="F:long-chain fatty acid-CoA ligase activity"/>
    <property type="evidence" value="ECO:0007669"/>
    <property type="project" value="UniProtKB-EC"/>
</dbReference>
<dbReference type="PANTHER" id="PTHR24096:SF149">
    <property type="entry name" value="AMP-BINDING DOMAIN-CONTAINING PROTEIN-RELATED"/>
    <property type="match status" value="1"/>
</dbReference>
<dbReference type="Gene3D" id="3.30.70.100">
    <property type="match status" value="2"/>
</dbReference>
<evidence type="ECO:0000259" key="3">
    <source>
        <dbReference type="PROSITE" id="PS51725"/>
    </source>
</evidence>
<name>W7JB87_9PSEU</name>
<dbReference type="Gene3D" id="3.30.300.30">
    <property type="match status" value="1"/>
</dbReference>
<dbReference type="InterPro" id="IPR007138">
    <property type="entry name" value="ABM_dom"/>
</dbReference>
<sequence length="764" mass="81426">MPGPDLTLDAVLAATARAHPDRVALRADYGDLTYAELDEAVTACAHALRGLLGSRRAVVAVASPLHPDFAVAFYGVIRAGHTVAPINPLMPAHLLEHALISSDARLAFVTTDLFAQLRRVRTRPPNLLEATLVGPGGREDAGDIRTLDDLVAAHQVLGARAAPAPPVDPGALACVHFTSGTTGLPKGVLLSHRNLTVNAAQVAAAHGLHSGSTVLNQLPKFHLMHLNAAVHAGATQVLCADADPKAGIDLANRSRCSHLYTIPVRLTRLAADPALPGLRLDTVAMIASGGSALSPVVAERLSAHFGVPVLQGYGLAETSPLTHSASAADPGPGSVGPPVPGTACRVVDLSTRRVLPTGERGEVQVRGPQVMLGYLDPDEPTGIDEHGWLSTGDIGYVDPAGRLHLVDRIKDLFKCDNYLVSPAEVESVLERHPAVRDCAVVAYPDSESGEVPTAFVVPAAGAADAADPTASTIGVAEAVAAFVAERVPHYQRLRHVELVTAIPRSPVGKVNRRDLRAELITRRALGARVPGNTDERRTGMADDGKDLSNLITVIARFSTAGDPLEFERFFLEHVEYMRGQDGFGAHQAVRLADDPSVYVNFGWWLDQEAFQKVVQSPEFRDHQGVMQSMLRKADLDLCKNLFRVNAAESAGERAEFGTPLMTITTYRGTGSAEEFDAAFTAFATHIREIRGFGYADLNRSLRDAGTCTGLEYWWDPAAREVAVSGPEHARLASTAEITVERVTHVAWNRAPADEETPTAAGRQG</sequence>
<dbReference type="EMBL" id="AYXG01000048">
    <property type="protein sequence ID" value="EWC63324.1"/>
    <property type="molecule type" value="Genomic_DNA"/>
</dbReference>
<dbReference type="RefSeq" id="WP_052020805.1">
    <property type="nucleotide sequence ID" value="NZ_AYXG01000048.1"/>
</dbReference>
<reference evidence="4 5" key="1">
    <citation type="journal article" date="2014" name="Genome Announc.">
        <title>Draft Genome Sequence of the Antitrypanosomally Active Sponge-Associated Bacterium Actinokineospora sp. Strain EG49.</title>
        <authorList>
            <person name="Harjes J."/>
            <person name="Ryu T."/>
            <person name="Abdelmohsen U.R."/>
            <person name="Moitinho-Silva L."/>
            <person name="Horn H."/>
            <person name="Ravasi T."/>
            <person name="Hentschel U."/>
        </authorList>
    </citation>
    <scope>NUCLEOTIDE SEQUENCE [LARGE SCALE GENOMIC DNA]</scope>
    <source>
        <strain evidence="4 5">EG49</strain>
    </source>
</reference>
<dbReference type="Pfam" id="PF13193">
    <property type="entry name" value="AMP-binding_C"/>
    <property type="match status" value="1"/>
</dbReference>
<dbReference type="OrthoDB" id="3465883at2"/>
<dbReference type="InterPro" id="IPR020845">
    <property type="entry name" value="AMP-binding_CS"/>
</dbReference>
<dbReference type="InterPro" id="IPR042099">
    <property type="entry name" value="ANL_N_sf"/>
</dbReference>
<gene>
    <name evidence="4" type="ORF">UO65_1322</name>
</gene>
<accession>W7JB87</accession>
<keyword evidence="2 4" id="KW-0436">Ligase</keyword>
<dbReference type="PANTHER" id="PTHR24096">
    <property type="entry name" value="LONG-CHAIN-FATTY-ACID--COA LIGASE"/>
    <property type="match status" value="1"/>
</dbReference>
<organism evidence="4 5">
    <name type="scientific">Actinokineospora spheciospongiae</name>
    <dbReference type="NCBI Taxonomy" id="909613"/>
    <lineage>
        <taxon>Bacteria</taxon>
        <taxon>Bacillati</taxon>
        <taxon>Actinomycetota</taxon>
        <taxon>Actinomycetes</taxon>
        <taxon>Pseudonocardiales</taxon>
        <taxon>Pseudonocardiaceae</taxon>
        <taxon>Actinokineospora</taxon>
    </lineage>
</organism>
<dbReference type="AlphaFoldDB" id="W7JB87"/>
<dbReference type="InterPro" id="IPR011008">
    <property type="entry name" value="Dimeric_a/b-barrel"/>
</dbReference>
<evidence type="ECO:0000256" key="2">
    <source>
        <dbReference type="ARBA" id="ARBA00022598"/>
    </source>
</evidence>
<dbReference type="SUPFAM" id="SSF54909">
    <property type="entry name" value="Dimeric alpha+beta barrel"/>
    <property type="match status" value="2"/>
</dbReference>
<feature type="domain" description="ABM" evidence="3">
    <location>
        <begin position="551"/>
        <end position="642"/>
    </location>
</feature>
<dbReference type="eggNOG" id="COG0318">
    <property type="taxonomic scope" value="Bacteria"/>
</dbReference>
<dbReference type="InterPro" id="IPR025110">
    <property type="entry name" value="AMP-bd_C"/>
</dbReference>
<dbReference type="Pfam" id="PF03992">
    <property type="entry name" value="ABM"/>
    <property type="match status" value="1"/>
</dbReference>
<comment type="caution">
    <text evidence="4">The sequence shown here is derived from an EMBL/GenBank/DDBJ whole genome shotgun (WGS) entry which is preliminary data.</text>
</comment>
<keyword evidence="5" id="KW-1185">Reference proteome</keyword>
<evidence type="ECO:0000256" key="1">
    <source>
        <dbReference type="ARBA" id="ARBA00006432"/>
    </source>
</evidence>
<dbReference type="Pfam" id="PF00501">
    <property type="entry name" value="AMP-binding"/>
    <property type="match status" value="1"/>
</dbReference>
<dbReference type="InterPro" id="IPR000873">
    <property type="entry name" value="AMP-dep_synth/lig_dom"/>
</dbReference>
<comment type="similarity">
    <text evidence="1">Belongs to the ATP-dependent AMP-binding enzyme family.</text>
</comment>
<evidence type="ECO:0000313" key="4">
    <source>
        <dbReference type="EMBL" id="EWC63324.1"/>
    </source>
</evidence>
<dbReference type="PATRIC" id="fig|909613.9.peg.1337"/>
<protein>
    <submittedName>
        <fullName evidence="4">Long-chain-fatty-acid--CoA ligase</fullName>
        <ecNumber evidence="4">6.2.1.3</ecNumber>
    </submittedName>
</protein>
<proteinExistence type="inferred from homology"/>
<dbReference type="PROSITE" id="PS51725">
    <property type="entry name" value="ABM"/>
    <property type="match status" value="1"/>
</dbReference>
<evidence type="ECO:0000313" key="5">
    <source>
        <dbReference type="Proteomes" id="UP000019277"/>
    </source>
</evidence>
<dbReference type="PROSITE" id="PS00455">
    <property type="entry name" value="AMP_BINDING"/>
    <property type="match status" value="1"/>
</dbReference>
<dbReference type="SUPFAM" id="SSF56801">
    <property type="entry name" value="Acetyl-CoA synthetase-like"/>
    <property type="match status" value="1"/>
</dbReference>
<dbReference type="Gene3D" id="3.40.50.12780">
    <property type="entry name" value="N-terminal domain of ligase-like"/>
    <property type="match status" value="1"/>
</dbReference>
<dbReference type="EC" id="6.2.1.3" evidence="4"/>
<dbReference type="STRING" id="909613.UO65_1322"/>
<dbReference type="Proteomes" id="UP000019277">
    <property type="component" value="Unassembled WGS sequence"/>
</dbReference>
<dbReference type="InterPro" id="IPR045851">
    <property type="entry name" value="AMP-bd_C_sf"/>
</dbReference>